<dbReference type="Pfam" id="PF00089">
    <property type="entry name" value="Trypsin"/>
    <property type="match status" value="1"/>
</dbReference>
<dbReference type="Pfam" id="PF00431">
    <property type="entry name" value="CUB"/>
    <property type="match status" value="2"/>
</dbReference>
<evidence type="ECO:0000256" key="8">
    <source>
        <dbReference type="ARBA" id="ARBA00075591"/>
    </source>
</evidence>
<protein>
    <recommendedName>
        <fullName evidence="7">matriptase</fullName>
        <ecNumber evidence="7">3.4.21.109</ecNumber>
    </recommendedName>
    <alternativeName>
        <fullName evidence="8">Serine protease 14</fullName>
    </alternativeName>
</protein>
<dbReference type="PROSITE" id="PS50068">
    <property type="entry name" value="LDLRA_2"/>
    <property type="match status" value="4"/>
</dbReference>
<feature type="disulfide bond" evidence="9">
    <location>
        <begin position="341"/>
        <end position="356"/>
    </location>
</feature>
<dbReference type="FunFam" id="2.40.10.10:FF:000003">
    <property type="entry name" value="Transmembrane serine protease 3"/>
    <property type="match status" value="1"/>
</dbReference>
<dbReference type="InterPro" id="IPR001254">
    <property type="entry name" value="Trypsin_dom"/>
</dbReference>
<evidence type="ECO:0000256" key="5">
    <source>
        <dbReference type="ARBA" id="ARBA00052960"/>
    </source>
</evidence>
<feature type="disulfide bond" evidence="9">
    <location>
        <begin position="305"/>
        <end position="320"/>
    </location>
</feature>
<proteinExistence type="predicted"/>
<evidence type="ECO:0000256" key="1">
    <source>
        <dbReference type="ARBA" id="ARBA00022670"/>
    </source>
</evidence>
<dbReference type="PRINTS" id="PR00261">
    <property type="entry name" value="LDLRECEPTOR"/>
</dbReference>
<keyword evidence="14" id="KW-1185">Reference proteome</keyword>
<dbReference type="InterPro" id="IPR043504">
    <property type="entry name" value="Peptidase_S1_PA_chymotrypsin"/>
</dbReference>
<dbReference type="SUPFAM" id="SSF57424">
    <property type="entry name" value="LDL receptor-like module"/>
    <property type="match status" value="4"/>
</dbReference>
<evidence type="ECO:0000259" key="12">
    <source>
        <dbReference type="PROSITE" id="PS50240"/>
    </source>
</evidence>
<evidence type="ECO:0000256" key="2">
    <source>
        <dbReference type="ARBA" id="ARBA00022801"/>
    </source>
</evidence>
<dbReference type="GO" id="GO:0004252">
    <property type="term" value="F:serine-type endopeptidase activity"/>
    <property type="evidence" value="ECO:0007669"/>
    <property type="project" value="InterPro"/>
</dbReference>
<dbReference type="CDD" id="cd00190">
    <property type="entry name" value="Tryp_SPc"/>
    <property type="match status" value="1"/>
</dbReference>
<accession>A0A091PQR3</accession>
<feature type="domain" description="Peptidase S1" evidence="12">
    <location>
        <begin position="426"/>
        <end position="650"/>
    </location>
</feature>
<dbReference type="InterPro" id="IPR002172">
    <property type="entry name" value="LDrepeatLR_classA_rpt"/>
</dbReference>
<evidence type="ECO:0000256" key="7">
    <source>
        <dbReference type="ARBA" id="ARBA00066643"/>
    </source>
</evidence>
<dbReference type="SMART" id="SM00192">
    <property type="entry name" value="LDLa"/>
    <property type="match status" value="4"/>
</dbReference>
<keyword evidence="3 10" id="KW-0720">Serine protease</keyword>
<dbReference type="PROSITE" id="PS01180">
    <property type="entry name" value="CUB"/>
    <property type="match status" value="2"/>
</dbReference>
<feature type="disulfide bond" evidence="9">
    <location>
        <begin position="269"/>
        <end position="284"/>
    </location>
</feature>
<dbReference type="InterPro" id="IPR023415">
    <property type="entry name" value="LDLR_class-A_CS"/>
</dbReference>
<comment type="caution">
    <text evidence="9">Lacks conserved residue(s) required for the propagation of feature annotation.</text>
</comment>
<dbReference type="Pfam" id="PF00057">
    <property type="entry name" value="Ldl_recept_a"/>
    <property type="match status" value="4"/>
</dbReference>
<dbReference type="PROSITE" id="PS50240">
    <property type="entry name" value="TRYPSIN_DOM"/>
    <property type="match status" value="1"/>
</dbReference>
<dbReference type="CDD" id="cd00041">
    <property type="entry name" value="CUB"/>
    <property type="match status" value="2"/>
</dbReference>
<dbReference type="PROSITE" id="PS00135">
    <property type="entry name" value="TRYPSIN_SER"/>
    <property type="match status" value="1"/>
</dbReference>
<dbReference type="InterPro" id="IPR033116">
    <property type="entry name" value="TRYPSIN_SER"/>
</dbReference>
<keyword evidence="1 10" id="KW-0645">Protease</keyword>
<dbReference type="SMART" id="SM00042">
    <property type="entry name" value="CUB"/>
    <property type="match status" value="2"/>
</dbReference>
<dbReference type="GO" id="GO:0006508">
    <property type="term" value="P:proteolysis"/>
    <property type="evidence" value="ECO:0007669"/>
    <property type="project" value="UniProtKB-KW"/>
</dbReference>
<evidence type="ECO:0000256" key="9">
    <source>
        <dbReference type="PROSITE-ProRule" id="PRU00124"/>
    </source>
</evidence>
<dbReference type="EMBL" id="KK676904">
    <property type="protein sequence ID" value="KFQ09631.1"/>
    <property type="molecule type" value="Genomic_DNA"/>
</dbReference>
<dbReference type="FunFam" id="2.60.120.290:FF:000036">
    <property type="entry name" value="Suppressor of tumorigenicity 14 protein homolog"/>
    <property type="match status" value="1"/>
</dbReference>
<dbReference type="SMART" id="SM00020">
    <property type="entry name" value="Tryp_SPc"/>
    <property type="match status" value="1"/>
</dbReference>
<dbReference type="Gene3D" id="2.60.120.290">
    <property type="entry name" value="Spermadhesin, CUB domain"/>
    <property type="match status" value="2"/>
</dbReference>
<evidence type="ECO:0000256" key="10">
    <source>
        <dbReference type="RuleBase" id="RU363034"/>
    </source>
</evidence>
<feature type="non-terminal residue" evidence="13">
    <location>
        <position position="651"/>
    </location>
</feature>
<dbReference type="GO" id="GO:0030855">
    <property type="term" value="P:epithelial cell differentiation"/>
    <property type="evidence" value="ECO:0007669"/>
    <property type="project" value="UniProtKB-ARBA"/>
</dbReference>
<dbReference type="FunFam" id="4.10.400.10:FF:000117">
    <property type="entry name" value="Suppressor of tumorigenicity 14 protein homolog"/>
    <property type="match status" value="1"/>
</dbReference>
<dbReference type="Gene3D" id="4.10.400.10">
    <property type="entry name" value="Low-density Lipoprotein Receptor"/>
    <property type="match status" value="4"/>
</dbReference>
<dbReference type="PANTHER" id="PTHR24252">
    <property type="entry name" value="ACROSIN-RELATED"/>
    <property type="match status" value="1"/>
</dbReference>
<dbReference type="SUPFAM" id="SSF49854">
    <property type="entry name" value="Spermadhesin, CUB domain"/>
    <property type="match status" value="2"/>
</dbReference>
<dbReference type="PROSITE" id="PS01209">
    <property type="entry name" value="LDLRA_1"/>
    <property type="match status" value="2"/>
</dbReference>
<feature type="disulfide bond" evidence="9">
    <location>
        <begin position="388"/>
        <end position="403"/>
    </location>
</feature>
<feature type="disulfide bond" evidence="9">
    <location>
        <begin position="257"/>
        <end position="275"/>
    </location>
</feature>
<feature type="disulfide bond" evidence="9">
    <location>
        <begin position="322"/>
        <end position="334"/>
    </location>
</feature>
<dbReference type="Gene3D" id="2.40.10.10">
    <property type="entry name" value="Trypsin-like serine proteases"/>
    <property type="match status" value="2"/>
</dbReference>
<dbReference type="GO" id="GO:0048513">
    <property type="term" value="P:animal organ development"/>
    <property type="evidence" value="ECO:0007669"/>
    <property type="project" value="UniProtKB-ARBA"/>
</dbReference>
<comment type="catalytic activity">
    <reaction evidence="5">
        <text>Cleaves various synthetic substrates with Arg or Lys at the P1 position and prefers small side-chain amino acids, such as Ala and Gly, at the P2 position.</text>
        <dbReference type="EC" id="3.4.21.109"/>
    </reaction>
</comment>
<feature type="domain" description="CUB" evidence="11">
    <location>
        <begin position="138"/>
        <end position="245"/>
    </location>
</feature>
<dbReference type="EC" id="3.4.21.109" evidence="7"/>
<organism evidence="13 14">
    <name type="scientific">Leptosomus discolor</name>
    <name type="common">Madagascar cuckoo roller</name>
    <name type="synonym">Cuculus discolor</name>
    <dbReference type="NCBI Taxonomy" id="188344"/>
    <lineage>
        <taxon>Eukaryota</taxon>
        <taxon>Metazoa</taxon>
        <taxon>Chordata</taxon>
        <taxon>Craniata</taxon>
        <taxon>Vertebrata</taxon>
        <taxon>Euteleostomi</taxon>
        <taxon>Archelosauria</taxon>
        <taxon>Archosauria</taxon>
        <taxon>Dinosauria</taxon>
        <taxon>Saurischia</taxon>
        <taxon>Theropoda</taxon>
        <taxon>Coelurosauria</taxon>
        <taxon>Aves</taxon>
        <taxon>Neognathae</taxon>
        <taxon>Neoaves</taxon>
        <taxon>Telluraves</taxon>
        <taxon>Coraciimorphae</taxon>
        <taxon>Coraciiformes</taxon>
        <taxon>Leptosomidae</taxon>
        <taxon>Leptosomus</taxon>
    </lineage>
</organism>
<keyword evidence="4 9" id="KW-1015">Disulfide bond</keyword>
<evidence type="ECO:0000259" key="11">
    <source>
        <dbReference type="PROSITE" id="PS01180"/>
    </source>
</evidence>
<dbReference type="FunFam" id="2.60.120.290:FF:000032">
    <property type="entry name" value="Suppressor of tumorigenicity 14 protein homolog"/>
    <property type="match status" value="1"/>
</dbReference>
<feature type="non-terminal residue" evidence="13">
    <location>
        <position position="1"/>
    </location>
</feature>
<dbReference type="FunFam" id="4.10.400.10:FF:000119">
    <property type="entry name" value="Suppressor of tumorigenicity 14 protein homolog"/>
    <property type="match status" value="1"/>
</dbReference>
<dbReference type="CDD" id="cd00112">
    <property type="entry name" value="LDLa"/>
    <property type="match status" value="4"/>
</dbReference>
<sequence length="651" mass="71445">DPSVAHSARDKSCIFALHAKEGEITSFTTPGFPNSPYPNNARCYWALRADADSVISLTFKTLELEQCTEGSDYIKVYNSLSPVEPHALVRLCGNYAPSYNLTFLSSQNVMLVTLITNKEGRFPGFKAEFFQLPKMKGCGGALKGESGTFTTPYYPAHYPAATDCVWNIEVPSTKNVKVRFNMFFVLEPGIPVSSCTKDYVQINSTRYCGERSQFVVASTTNKIEVRFHSDQSYTDTGFSAEYLSYDSSDPCPGKFTCNTGRCIDRSMRCDGWLDCVDGSDERSCTCTEEQFRCQNGWCKPKFWVCDNIDDCGDNSDELQCSCSADSFKCSSGKCIPGAQQCDGKDDCGDGSDEGSCSSSSVARPTVPCKEHTYKCRSGSCISKQNPECDGEQDCEDKSDEENCERSPCVAAWSENSRAVVFSSVSVFLHVKGQGHICGASLISGSWLVSAAHCFMQLQGIRYLDPSLWTAYLGLTDQGNRNGANVQTRTIKRIISHPYFNDYTYDYDIAVMELQTPVTFSSVIQPICLPDVTHNFPVGKDMWVTGWGATVEGGKGTSILQKAEIRLINQTVCNKLLTDQLTPRMMCVGILTGGVDACQGDSGGPLVSVESSNRMFLAGVVSWGHGCAQRNQPGVYSRLTSLRGWVKQHTGL</sequence>
<evidence type="ECO:0000313" key="13">
    <source>
        <dbReference type="EMBL" id="KFQ09631.1"/>
    </source>
</evidence>
<evidence type="ECO:0000256" key="6">
    <source>
        <dbReference type="ARBA" id="ARBA00058551"/>
    </source>
</evidence>
<feature type="disulfide bond" evidence="9">
    <location>
        <begin position="286"/>
        <end position="298"/>
    </location>
</feature>
<feature type="domain" description="CUB" evidence="11">
    <location>
        <begin position="13"/>
        <end position="132"/>
    </location>
</feature>
<feature type="disulfide bond" evidence="9">
    <location>
        <begin position="368"/>
        <end position="380"/>
    </location>
</feature>
<dbReference type="PANTHER" id="PTHR24252:SF17">
    <property type="entry name" value="SUPPRESSOR OF TUMORIGENICITY 14 PROTEIN HOMOLOG-RELATED"/>
    <property type="match status" value="1"/>
</dbReference>
<dbReference type="InterPro" id="IPR000859">
    <property type="entry name" value="CUB_dom"/>
</dbReference>
<feature type="disulfide bond" evidence="9">
    <location>
        <begin position="329"/>
        <end position="347"/>
    </location>
</feature>
<gene>
    <name evidence="13" type="ORF">N330_11781</name>
</gene>
<dbReference type="PhylomeDB" id="A0A091PQR3"/>
<dbReference type="PROSITE" id="PS00134">
    <property type="entry name" value="TRYPSIN_HIS"/>
    <property type="match status" value="1"/>
</dbReference>
<dbReference type="SUPFAM" id="SSF50494">
    <property type="entry name" value="Trypsin-like serine proteases"/>
    <property type="match status" value="1"/>
</dbReference>
<evidence type="ECO:0000256" key="3">
    <source>
        <dbReference type="ARBA" id="ARBA00022825"/>
    </source>
</evidence>
<name>A0A091PQR3_LEPDC</name>
<keyword evidence="2 10" id="KW-0378">Hydrolase</keyword>
<evidence type="ECO:0000313" key="14">
    <source>
        <dbReference type="Proteomes" id="UP000053001"/>
    </source>
</evidence>
<feature type="disulfide bond" evidence="9">
    <location>
        <begin position="293"/>
        <end position="311"/>
    </location>
</feature>
<comment type="function">
    <text evidence="6">Exhibits trypsin-like activity as defined by cleavage of synthetic substrates with Arg or Lys as the P1 site. Involved in the terminal differentiation of keratinocytes through prostasin (PRSS8) activation and filaggrin (FLG) processing. Proteolytically cleaves and therefore activates TMPRSS13.</text>
</comment>
<evidence type="ECO:0000256" key="4">
    <source>
        <dbReference type="ARBA" id="ARBA00023157"/>
    </source>
</evidence>
<dbReference type="InterPro" id="IPR035914">
    <property type="entry name" value="Sperma_CUB_dom_sf"/>
</dbReference>
<dbReference type="AlphaFoldDB" id="A0A091PQR3"/>
<dbReference type="InterPro" id="IPR009003">
    <property type="entry name" value="Peptidase_S1_PA"/>
</dbReference>
<dbReference type="Proteomes" id="UP000053001">
    <property type="component" value="Unassembled WGS sequence"/>
</dbReference>
<dbReference type="InterPro" id="IPR018114">
    <property type="entry name" value="TRYPSIN_HIS"/>
</dbReference>
<reference evidence="13 14" key="1">
    <citation type="submission" date="2014-04" db="EMBL/GenBank/DDBJ databases">
        <title>Genome evolution of avian class.</title>
        <authorList>
            <person name="Zhang G."/>
            <person name="Li C."/>
        </authorList>
    </citation>
    <scope>NUCLEOTIDE SEQUENCE [LARGE SCALE GENOMIC DNA]</scope>
    <source>
        <strain evidence="13">BGI_N330</strain>
    </source>
</reference>
<dbReference type="InterPro" id="IPR036055">
    <property type="entry name" value="LDL_receptor-like_sf"/>
</dbReference>